<sequence length="56" mass="6628">NKMADYPTTEELQKSIEWAIKQGGNDNYLLNDYFYPVQGQRSSRVHGWLPWLKKRG</sequence>
<feature type="non-terminal residue" evidence="1">
    <location>
        <position position="1"/>
    </location>
</feature>
<dbReference type="AlphaFoldDB" id="X1KBE2"/>
<evidence type="ECO:0000313" key="1">
    <source>
        <dbReference type="EMBL" id="GAH79398.1"/>
    </source>
</evidence>
<organism evidence="1">
    <name type="scientific">marine sediment metagenome</name>
    <dbReference type="NCBI Taxonomy" id="412755"/>
    <lineage>
        <taxon>unclassified sequences</taxon>
        <taxon>metagenomes</taxon>
        <taxon>ecological metagenomes</taxon>
    </lineage>
</organism>
<protein>
    <submittedName>
        <fullName evidence="1">Uncharacterized protein</fullName>
    </submittedName>
</protein>
<accession>X1KBE2</accession>
<name>X1KBE2_9ZZZZ</name>
<reference evidence="1" key="1">
    <citation type="journal article" date="2014" name="Front. Microbiol.">
        <title>High frequency of phylogenetically diverse reductive dehalogenase-homologous genes in deep subseafloor sedimentary metagenomes.</title>
        <authorList>
            <person name="Kawai M."/>
            <person name="Futagami T."/>
            <person name="Toyoda A."/>
            <person name="Takaki Y."/>
            <person name="Nishi S."/>
            <person name="Hori S."/>
            <person name="Arai W."/>
            <person name="Tsubouchi T."/>
            <person name="Morono Y."/>
            <person name="Uchiyama I."/>
            <person name="Ito T."/>
            <person name="Fujiyama A."/>
            <person name="Inagaki F."/>
            <person name="Takami H."/>
        </authorList>
    </citation>
    <scope>NUCLEOTIDE SEQUENCE</scope>
    <source>
        <strain evidence="1">Expedition CK06-06</strain>
    </source>
</reference>
<proteinExistence type="predicted"/>
<gene>
    <name evidence="1" type="ORF">S03H2_67969</name>
</gene>
<dbReference type="EMBL" id="BARU01044605">
    <property type="protein sequence ID" value="GAH79398.1"/>
    <property type="molecule type" value="Genomic_DNA"/>
</dbReference>
<comment type="caution">
    <text evidence="1">The sequence shown here is derived from an EMBL/GenBank/DDBJ whole genome shotgun (WGS) entry which is preliminary data.</text>
</comment>